<dbReference type="InterPro" id="IPR000277">
    <property type="entry name" value="Cys/Met-Metab_PyrdxlP-dep_enz"/>
</dbReference>
<dbReference type="Proteomes" id="UP000537862">
    <property type="component" value="Unassembled WGS sequence"/>
</dbReference>
<dbReference type="EMBL" id="JABGBN010000002">
    <property type="protein sequence ID" value="NOL51553.1"/>
    <property type="molecule type" value="Genomic_DNA"/>
</dbReference>
<evidence type="ECO:0000256" key="6">
    <source>
        <dbReference type="RuleBase" id="RU362118"/>
    </source>
</evidence>
<dbReference type="SUPFAM" id="SSF53383">
    <property type="entry name" value="PLP-dependent transferases"/>
    <property type="match status" value="1"/>
</dbReference>
<dbReference type="AlphaFoldDB" id="A0A849P699"/>
<dbReference type="Gene3D" id="3.90.1150.10">
    <property type="entry name" value="Aspartate Aminotransferase, domain 1"/>
    <property type="match status" value="1"/>
</dbReference>
<name>A0A849P699_9BURK</name>
<dbReference type="PANTHER" id="PTHR43797">
    <property type="entry name" value="HOMOCYSTEINE/CYSTEINE SYNTHASE"/>
    <property type="match status" value="1"/>
</dbReference>
<dbReference type="Pfam" id="PF01053">
    <property type="entry name" value="Cys_Met_Meta_PP"/>
    <property type="match status" value="1"/>
</dbReference>
<dbReference type="GO" id="GO:0019346">
    <property type="term" value="P:transsulfuration"/>
    <property type="evidence" value="ECO:0007669"/>
    <property type="project" value="InterPro"/>
</dbReference>
<dbReference type="GO" id="GO:0004124">
    <property type="term" value="F:cysteine synthase activity"/>
    <property type="evidence" value="ECO:0007669"/>
    <property type="project" value="TreeGrafter"/>
</dbReference>
<evidence type="ECO:0000256" key="2">
    <source>
        <dbReference type="ARBA" id="ARBA00009077"/>
    </source>
</evidence>
<dbReference type="InterPro" id="IPR015424">
    <property type="entry name" value="PyrdxlP-dep_Trfase"/>
</dbReference>
<dbReference type="InterPro" id="IPR006235">
    <property type="entry name" value="OAc-hSer/O-AcSer_sulfhydrylase"/>
</dbReference>
<evidence type="ECO:0000256" key="4">
    <source>
        <dbReference type="ARBA" id="ARBA00022898"/>
    </source>
</evidence>
<protein>
    <submittedName>
        <fullName evidence="7">Cystathionine gamma-synthase family protein</fullName>
    </submittedName>
</protein>
<comment type="cofactor">
    <cofactor evidence="1 6">
        <name>pyridoxal 5'-phosphate</name>
        <dbReference type="ChEBI" id="CHEBI:597326"/>
    </cofactor>
</comment>
<keyword evidence="4 5" id="KW-0663">Pyridoxal phosphate</keyword>
<evidence type="ECO:0000313" key="8">
    <source>
        <dbReference type="Proteomes" id="UP000537862"/>
    </source>
</evidence>
<evidence type="ECO:0000256" key="5">
    <source>
        <dbReference type="PIRSR" id="PIRSR001434-2"/>
    </source>
</evidence>
<dbReference type="GO" id="GO:0006535">
    <property type="term" value="P:cysteine biosynthetic process from serine"/>
    <property type="evidence" value="ECO:0007669"/>
    <property type="project" value="TreeGrafter"/>
</dbReference>
<reference evidence="7 8" key="1">
    <citation type="submission" date="2020-05" db="EMBL/GenBank/DDBJ databases">
        <authorList>
            <person name="Niu N."/>
        </authorList>
    </citation>
    <scope>NUCLEOTIDE SEQUENCE [LARGE SCALE GENOMIC DNA]</scope>
    <source>
        <strain evidence="7 8">3340-03</strain>
    </source>
</reference>
<dbReference type="PANTHER" id="PTHR43797:SF2">
    <property type="entry name" value="HOMOCYSTEINE_CYSTEINE SYNTHASE"/>
    <property type="match status" value="1"/>
</dbReference>
<comment type="similarity">
    <text evidence="2 6">Belongs to the trans-sulfuration enzymes family.</text>
</comment>
<keyword evidence="8" id="KW-1185">Reference proteome</keyword>
<dbReference type="GO" id="GO:0030170">
    <property type="term" value="F:pyridoxal phosphate binding"/>
    <property type="evidence" value="ECO:0007669"/>
    <property type="project" value="InterPro"/>
</dbReference>
<evidence type="ECO:0000256" key="1">
    <source>
        <dbReference type="ARBA" id="ARBA00001933"/>
    </source>
</evidence>
<feature type="modified residue" description="N6-(pyridoxal phosphate)lysine" evidence="5">
    <location>
        <position position="204"/>
    </location>
</feature>
<dbReference type="FunFam" id="3.40.640.10:FF:000046">
    <property type="entry name" value="Cystathionine gamma-lyase"/>
    <property type="match status" value="1"/>
</dbReference>
<keyword evidence="3" id="KW-0808">Transferase</keyword>
<accession>A0A849P699</accession>
<organism evidence="7 8">
    <name type="scientific">Pelistega suis</name>
    <dbReference type="NCBI Taxonomy" id="1631957"/>
    <lineage>
        <taxon>Bacteria</taxon>
        <taxon>Pseudomonadati</taxon>
        <taxon>Pseudomonadota</taxon>
        <taxon>Betaproteobacteria</taxon>
        <taxon>Burkholderiales</taxon>
        <taxon>Alcaligenaceae</taxon>
        <taxon>Pelistega</taxon>
    </lineage>
</organism>
<proteinExistence type="inferred from homology"/>
<dbReference type="Gene3D" id="3.40.640.10">
    <property type="entry name" value="Type I PLP-dependent aspartate aminotransferase-like (Major domain)"/>
    <property type="match status" value="1"/>
</dbReference>
<dbReference type="GO" id="GO:0071269">
    <property type="term" value="P:L-homocysteine biosynthetic process"/>
    <property type="evidence" value="ECO:0007669"/>
    <property type="project" value="TreeGrafter"/>
</dbReference>
<dbReference type="InterPro" id="IPR015421">
    <property type="entry name" value="PyrdxlP-dep_Trfase_major"/>
</dbReference>
<dbReference type="RefSeq" id="WP_171680221.1">
    <property type="nucleotide sequence ID" value="NZ_JABGBN010000002.1"/>
</dbReference>
<dbReference type="GO" id="GO:0003961">
    <property type="term" value="F:O-acetylhomoserine aminocarboxypropyltransferase activity"/>
    <property type="evidence" value="ECO:0007669"/>
    <property type="project" value="TreeGrafter"/>
</dbReference>
<dbReference type="NCBIfam" id="NF004609">
    <property type="entry name" value="PRK05939.1"/>
    <property type="match status" value="1"/>
</dbReference>
<gene>
    <name evidence="7" type="ORF">HKX39_05115</name>
</gene>
<dbReference type="PIRSF" id="PIRSF001434">
    <property type="entry name" value="CGS"/>
    <property type="match status" value="1"/>
</dbReference>
<sequence length="414" mass="45314">MSKDITTQILHADRQQKVEHNAIHKPIHIAAQYSFADVRDLIAVFGNTPGYAYSRQGTPTVTALEQKITLLEEGINTVCFASGMAAISAVFLTLLKAGDHLISSHYIFGNTKSLLSTLENLGIEITMVDTTDIQAVKAAVKPNTRMLFTETIANPVTQVSDLKAMGDFCEEMGLLYFVDMTMVTPYLLKGKDIKASLVMHSLSKTICGHANALGGSITDTGLFDWSHYPNIQDMYKSYPVKNWGFVQVKKKGLRDMGATLSSEAANRIAIGMETFTLRAQKSNDNALALARYMQESPIFADVKYPGLESHAQHGLAKDLFKDIGYGSLIAASLRKDIDLVAFLNSLQTIILATHLGDNRTLCLPVAPTIYAESSAEQRALMGISDNLLRISVGIENVADLIDDIERAYANVMLK</sequence>
<dbReference type="GO" id="GO:0005737">
    <property type="term" value="C:cytoplasm"/>
    <property type="evidence" value="ECO:0007669"/>
    <property type="project" value="TreeGrafter"/>
</dbReference>
<comment type="caution">
    <text evidence="7">The sequence shown here is derived from an EMBL/GenBank/DDBJ whole genome shotgun (WGS) entry which is preliminary data.</text>
</comment>
<dbReference type="InterPro" id="IPR015422">
    <property type="entry name" value="PyrdxlP-dep_Trfase_small"/>
</dbReference>
<evidence type="ECO:0000256" key="3">
    <source>
        <dbReference type="ARBA" id="ARBA00022679"/>
    </source>
</evidence>
<evidence type="ECO:0000313" key="7">
    <source>
        <dbReference type="EMBL" id="NOL51553.1"/>
    </source>
</evidence>